<protein>
    <submittedName>
        <fullName evidence="2">Uncharacterized protein</fullName>
    </submittedName>
</protein>
<accession>A0A194XVL0</accession>
<evidence type="ECO:0000313" key="2">
    <source>
        <dbReference type="EMBL" id="KUJ24176.1"/>
    </source>
</evidence>
<dbReference type="AlphaFoldDB" id="A0A194XVL0"/>
<keyword evidence="3" id="KW-1185">Reference proteome</keyword>
<dbReference type="Proteomes" id="UP000070700">
    <property type="component" value="Unassembled WGS sequence"/>
</dbReference>
<dbReference type="InParanoid" id="A0A194XVL0"/>
<dbReference type="EMBL" id="KQ947404">
    <property type="protein sequence ID" value="KUJ24176.1"/>
    <property type="molecule type" value="Genomic_DNA"/>
</dbReference>
<dbReference type="KEGG" id="psco:LY89DRAFT_13831"/>
<name>A0A194XVL0_MOLSC</name>
<sequence>MADHGRSEGSGAWRVQDVEDIDISVAQPFPPSPHVSSIYRSNAEIWPQRPRLEDFSCSEKRKRSGQMRFPEINVPQEHVLIRSNGIMEFSRLVSIQIEKLTAKEKRISFPIERMRDSVAKTANFTRLIRPSGKKPILKAIEISDHTDSSEPAANIQFAECLIDQDEIFVEEGKIRIMATTATKMLASSVFWIDQKHEILKSYHWLSATPDDIPPQAEDRPPRAGAKLYNVMQLIIQHLVQGRWIWITHRRVTPVTRHKWTGTGKGYTPVQTAHYSIAIDLYRTQVLYNCRKTFFSMQTVDHRMPLWRFCKGEDLNPATFAKCSLMLYGLAYMLIAPDGTKLIKIFEERLVTEIRLYQDVYSIDRSQLQKTVSGESKQFTWRGRLALFRQPRNQNKAKADNNFNRMLGQRLKLPDPHKYSYRKYDEKYVCDVEETVREKVVARRVQLLSLCRAWAKEKARHNPESHSCPWNISFENNYTDRHGKLPDKFCYRCWFLEKRNEWRQLCAVVPPRQTFWDPYHQSKDRPKGWCCCNEDACSKDCARKHRTCFVSHCESHIVQGPDLQEKLEGEMRLKHAYKDSVRENWPLPTWQDSSLPPEPPAKIEVESSSSSSNLEPLAGPLPGFLKQHLLDIRMRVRTKKKSCDQVVQLPSVDMPA</sequence>
<gene>
    <name evidence="2" type="ORF">LY89DRAFT_13831</name>
</gene>
<dbReference type="RefSeq" id="XP_018078531.1">
    <property type="nucleotide sequence ID" value="XM_018205296.1"/>
</dbReference>
<evidence type="ECO:0000313" key="3">
    <source>
        <dbReference type="Proteomes" id="UP000070700"/>
    </source>
</evidence>
<evidence type="ECO:0000256" key="1">
    <source>
        <dbReference type="SAM" id="MobiDB-lite"/>
    </source>
</evidence>
<reference evidence="2 3" key="1">
    <citation type="submission" date="2015-10" db="EMBL/GenBank/DDBJ databases">
        <title>Full genome of DAOMC 229536 Phialocephala scopiformis, a fungal endophyte of spruce producing the potent anti-insectan compound rugulosin.</title>
        <authorList>
            <consortium name="DOE Joint Genome Institute"/>
            <person name="Walker A.K."/>
            <person name="Frasz S.L."/>
            <person name="Seifert K.A."/>
            <person name="Miller J.D."/>
            <person name="Mondo S.J."/>
            <person name="Labutti K."/>
            <person name="Lipzen A."/>
            <person name="Dockter R."/>
            <person name="Kennedy M."/>
            <person name="Grigoriev I.V."/>
            <person name="Spatafora J.W."/>
        </authorList>
    </citation>
    <scope>NUCLEOTIDE SEQUENCE [LARGE SCALE GENOMIC DNA]</scope>
    <source>
        <strain evidence="2 3">CBS 120377</strain>
    </source>
</reference>
<feature type="region of interest" description="Disordered" evidence="1">
    <location>
        <begin position="587"/>
        <end position="613"/>
    </location>
</feature>
<dbReference type="GeneID" id="28815022"/>
<organism evidence="2 3">
    <name type="scientific">Mollisia scopiformis</name>
    <name type="common">Conifer needle endophyte fungus</name>
    <name type="synonym">Phialocephala scopiformis</name>
    <dbReference type="NCBI Taxonomy" id="149040"/>
    <lineage>
        <taxon>Eukaryota</taxon>
        <taxon>Fungi</taxon>
        <taxon>Dikarya</taxon>
        <taxon>Ascomycota</taxon>
        <taxon>Pezizomycotina</taxon>
        <taxon>Leotiomycetes</taxon>
        <taxon>Helotiales</taxon>
        <taxon>Mollisiaceae</taxon>
        <taxon>Mollisia</taxon>
    </lineage>
</organism>
<proteinExistence type="predicted"/>